<dbReference type="Pfam" id="PF24219">
    <property type="entry name" value="DUF7438"/>
    <property type="match status" value="1"/>
</dbReference>
<dbReference type="RefSeq" id="YP_009190680.1">
    <property type="nucleotide sequence ID" value="NC_028686.1"/>
</dbReference>
<keyword evidence="2" id="KW-1185">Reference proteome</keyword>
<evidence type="ECO:0000313" key="2">
    <source>
        <dbReference type="Proteomes" id="UP000204179"/>
    </source>
</evidence>
<name>A0A0K1Y585_9CAUD</name>
<sequence>MITEEQKTKLWQLIDDYAGAEQVVAISAIYGNGLPEEYDELIRSKNAISDFMETL</sequence>
<protein>
    <submittedName>
        <fullName evidence="1">Uncharacterized protein</fullName>
    </submittedName>
</protein>
<dbReference type="Proteomes" id="UP000204179">
    <property type="component" value="Segment"/>
</dbReference>
<reference evidence="1 2" key="1">
    <citation type="submission" date="2015-07" db="EMBL/GenBank/DDBJ databases">
        <title>Isolation and characterization of JD18-a novel lytic bacteriophage for Klebsiella pneumoniae.</title>
        <authorList>
            <person name="Fan J."/>
            <person name="Zhang X."/>
            <person name="Guo X."/>
            <person name="He P."/>
            <person name="Zhang Y."/>
        </authorList>
    </citation>
    <scope>NUCLEOTIDE SEQUENCE [LARGE SCALE GENOMIC DNA]</scope>
</reference>
<evidence type="ECO:0000313" key="1">
    <source>
        <dbReference type="EMBL" id="AKY01970.1"/>
    </source>
</evidence>
<proteinExistence type="predicted"/>
<dbReference type="EMBL" id="KT239446">
    <property type="protein sequence ID" value="AKY01970.1"/>
    <property type="molecule type" value="Genomic_DNA"/>
</dbReference>
<gene>
    <name evidence="1" type="ORF">JD18_099</name>
</gene>
<accession>A0A0K1Y585</accession>
<organism evidence="1 2">
    <name type="scientific">Klebsiella phage JD18</name>
    <dbReference type="NCBI Taxonomy" id="1698360"/>
    <lineage>
        <taxon>Viruses</taxon>
        <taxon>Duplodnaviria</taxon>
        <taxon>Heunggongvirae</taxon>
        <taxon>Uroviricota</taxon>
        <taxon>Caudoviricetes</taxon>
        <taxon>Pantevenvirales</taxon>
        <taxon>Straboviridae</taxon>
        <taxon>Tevenvirinae</taxon>
        <taxon>Jiaodavirus</taxon>
        <taxon>Jiaodavirus jd18</taxon>
    </lineage>
</organism>
<dbReference type="GeneID" id="26518514"/>
<dbReference type="KEGG" id="vg:26518514"/>
<dbReference type="InterPro" id="IPR055861">
    <property type="entry name" value="DUF7438"/>
</dbReference>